<dbReference type="OrthoDB" id="713315at2"/>
<evidence type="ECO:0000313" key="3">
    <source>
        <dbReference type="Proteomes" id="UP000285295"/>
    </source>
</evidence>
<reference evidence="2 3" key="2">
    <citation type="submission" date="2019-01" db="EMBL/GenBank/DDBJ databases">
        <authorList>
            <person name="Li Y."/>
        </authorList>
    </citation>
    <scope>NUCLEOTIDE SEQUENCE [LARGE SCALE GENOMIC DNA]</scope>
    <source>
        <strain evidence="2 3">D19-10-3-21</strain>
    </source>
</reference>
<dbReference type="EMBL" id="SAUX01000008">
    <property type="protein sequence ID" value="RWR30396.1"/>
    <property type="molecule type" value="Genomic_DNA"/>
</dbReference>
<dbReference type="AlphaFoldDB" id="A0A443KCF0"/>
<organism evidence="2 3">
    <name type="scientific">Paenirhodobacter populi</name>
    <dbReference type="NCBI Taxonomy" id="2306993"/>
    <lineage>
        <taxon>Bacteria</taxon>
        <taxon>Pseudomonadati</taxon>
        <taxon>Pseudomonadota</taxon>
        <taxon>Alphaproteobacteria</taxon>
        <taxon>Rhodobacterales</taxon>
        <taxon>Rhodobacter group</taxon>
        <taxon>Paenirhodobacter</taxon>
    </lineage>
</organism>
<protein>
    <submittedName>
        <fullName evidence="2">Uncharacterized protein</fullName>
    </submittedName>
</protein>
<reference evidence="2 3" key="1">
    <citation type="submission" date="2019-01" db="EMBL/GenBank/DDBJ databases">
        <title>Sinorhodobacter populi sp. nov. isolated from the symptomatic bark tissue of Populus euramericana canker.</title>
        <authorList>
            <person name="Xu G."/>
        </authorList>
    </citation>
    <scope>NUCLEOTIDE SEQUENCE [LARGE SCALE GENOMIC DNA]</scope>
    <source>
        <strain evidence="2 3">D19-10-3-21</strain>
    </source>
</reference>
<gene>
    <name evidence="2" type="ORF">D2T31_08240</name>
</gene>
<comment type="caution">
    <text evidence="2">The sequence shown here is derived from an EMBL/GenBank/DDBJ whole genome shotgun (WGS) entry which is preliminary data.</text>
</comment>
<dbReference type="RefSeq" id="WP_128237041.1">
    <property type="nucleotide sequence ID" value="NZ_SAUX01000008.1"/>
</dbReference>
<accession>A0A443KCF0</accession>
<name>A0A443KCF0_9RHOB</name>
<feature type="region of interest" description="Disordered" evidence="1">
    <location>
        <begin position="114"/>
        <end position="159"/>
    </location>
</feature>
<sequence>MRIVGRILRVRSDTDGRTICFDQAQAVDPAAPLTALGLTAPSTPSTRLPWGDLLRVLPSLGAASPDAVPVIQDVTYVRDLLEVSVRDDLLGPAEGPHELIKDMSVRDRYLVGKLAPRRPSDDQAAQVEPASGADEADDLEEERAAPLHEPGAEFPTATGRVEPEDDALDEIDTTNNQSLVPSSMGLTFCVAADVQSLAVDARWGRYERVPNAEHDITKTRRNRQTGREEQVKVKVWQRVPCDGVVPLTLIDGPLPPSIPDPDQPDVRLQGTVRTNNKGERLVTLFLVNGQLEPEDNKDSAWLFQPEITVEAPEDHDDKSVFRRRPSNEVVVDDPERDRLALIYRNRLEFLVGHGVSVHADTTSDDPTKAHRVRTEIIPRYEVAVTETPGLDPRDRPAMQRMVDEGWLDMTRLAEMAPDALRDALSCLVDDYAVWIGEQNTRLGSEITGFDDPGKDVIERCEEILRRLREGMDTLFADPKALEAFRFANRSMAMQRVRSIYALKRRRNEAVDVDTLDVPKNRSWRPFQLAFLLLSIPSLADRFRHRGRTDYRCNYLRPGGRTSSGRHSGFRTVLRRAQR</sequence>
<proteinExistence type="predicted"/>
<evidence type="ECO:0000256" key="1">
    <source>
        <dbReference type="SAM" id="MobiDB-lite"/>
    </source>
</evidence>
<dbReference type="Proteomes" id="UP000285295">
    <property type="component" value="Unassembled WGS sequence"/>
</dbReference>
<evidence type="ECO:0000313" key="2">
    <source>
        <dbReference type="EMBL" id="RWR30396.1"/>
    </source>
</evidence>